<dbReference type="GO" id="GO:0005829">
    <property type="term" value="C:cytosol"/>
    <property type="evidence" value="ECO:0007669"/>
    <property type="project" value="TreeGrafter"/>
</dbReference>
<dbReference type="Pfam" id="PF08543">
    <property type="entry name" value="Phos_pyr_kin"/>
    <property type="match status" value="1"/>
</dbReference>
<dbReference type="PANTHER" id="PTHR10534:SF2">
    <property type="entry name" value="PYRIDOXAL KINASE"/>
    <property type="match status" value="1"/>
</dbReference>
<evidence type="ECO:0000313" key="7">
    <source>
        <dbReference type="EMBL" id="MBB4034428.1"/>
    </source>
</evidence>
<sequence length="291" mass="32950">MMRPYKTKKIVAIHDLSGVGRVSLNVVIPVLTSMGFQVVPLPTAILSNHTQYPHFTFLDLTGEMKKIIAEWEKLGINFDTFYSGYLGSPEQIEVVDDFIKKFKKEEDLVIIDPVLGDNGKLYTGFDNRMVEKMRYLISSADVITPNLTELSLLLDIPYEETNTDEQLKNHLLKLSEKGPEIVIITNVPVIDEPHKTSVYAYNRNGNRFWKVKCPYLPAHYPGVGDTFTSVLTGAFMQGDSLPIALERATQFCYQGITATFGYDYDSREGIMLEKVLHNLNIPIQISSYEII</sequence>
<evidence type="ECO:0000256" key="4">
    <source>
        <dbReference type="ARBA" id="ARBA00022777"/>
    </source>
</evidence>
<evidence type="ECO:0000256" key="1">
    <source>
        <dbReference type="ARBA" id="ARBA00012104"/>
    </source>
</evidence>
<evidence type="ECO:0000256" key="5">
    <source>
        <dbReference type="ARBA" id="ARBA00022840"/>
    </source>
</evidence>
<gene>
    <name evidence="7" type="ORF">GGR21_000313</name>
</gene>
<keyword evidence="4 7" id="KW-0418">Kinase</keyword>
<dbReference type="GO" id="GO:0009443">
    <property type="term" value="P:pyridoxal 5'-phosphate salvage"/>
    <property type="evidence" value="ECO:0007669"/>
    <property type="project" value="InterPro"/>
</dbReference>
<organism evidence="7 8">
    <name type="scientific">Dysgonomonas hofstadii</name>
    <dbReference type="NCBI Taxonomy" id="637886"/>
    <lineage>
        <taxon>Bacteria</taxon>
        <taxon>Pseudomonadati</taxon>
        <taxon>Bacteroidota</taxon>
        <taxon>Bacteroidia</taxon>
        <taxon>Bacteroidales</taxon>
        <taxon>Dysgonomonadaceae</taxon>
        <taxon>Dysgonomonas</taxon>
    </lineage>
</organism>
<accession>A0A840CK74</accession>
<dbReference type="InterPro" id="IPR029056">
    <property type="entry name" value="Ribokinase-like"/>
</dbReference>
<dbReference type="GO" id="GO:0008478">
    <property type="term" value="F:pyridoxal kinase activity"/>
    <property type="evidence" value="ECO:0007669"/>
    <property type="project" value="UniProtKB-EC"/>
</dbReference>
<dbReference type="Proteomes" id="UP000555103">
    <property type="component" value="Unassembled WGS sequence"/>
</dbReference>
<dbReference type="AlphaFoldDB" id="A0A840CK74"/>
<dbReference type="CDD" id="cd01173">
    <property type="entry name" value="pyridoxal_pyridoxamine_kinase"/>
    <property type="match status" value="1"/>
</dbReference>
<dbReference type="EMBL" id="JACIEP010000001">
    <property type="protein sequence ID" value="MBB4034428.1"/>
    <property type="molecule type" value="Genomic_DNA"/>
</dbReference>
<dbReference type="InterPro" id="IPR004625">
    <property type="entry name" value="PyrdxlKinase"/>
</dbReference>
<feature type="domain" description="Pyridoxamine kinase/Phosphomethylpyrimidine kinase" evidence="6">
    <location>
        <begin position="76"/>
        <end position="260"/>
    </location>
</feature>
<keyword evidence="8" id="KW-1185">Reference proteome</keyword>
<dbReference type="Gene3D" id="3.40.1190.20">
    <property type="match status" value="1"/>
</dbReference>
<keyword evidence="2 7" id="KW-0808">Transferase</keyword>
<comment type="caution">
    <text evidence="7">The sequence shown here is derived from an EMBL/GenBank/DDBJ whole genome shotgun (WGS) entry which is preliminary data.</text>
</comment>
<keyword evidence="5" id="KW-0067">ATP-binding</keyword>
<dbReference type="GO" id="GO:0005524">
    <property type="term" value="F:ATP binding"/>
    <property type="evidence" value="ECO:0007669"/>
    <property type="project" value="UniProtKB-KW"/>
</dbReference>
<keyword evidence="3" id="KW-0547">Nucleotide-binding</keyword>
<evidence type="ECO:0000259" key="6">
    <source>
        <dbReference type="Pfam" id="PF08543"/>
    </source>
</evidence>
<dbReference type="InterPro" id="IPR013749">
    <property type="entry name" value="PM/HMP-P_kinase-1"/>
</dbReference>
<proteinExistence type="predicted"/>
<evidence type="ECO:0000256" key="2">
    <source>
        <dbReference type="ARBA" id="ARBA00022679"/>
    </source>
</evidence>
<evidence type="ECO:0000256" key="3">
    <source>
        <dbReference type="ARBA" id="ARBA00022741"/>
    </source>
</evidence>
<dbReference type="PANTHER" id="PTHR10534">
    <property type="entry name" value="PYRIDOXAL KINASE"/>
    <property type="match status" value="1"/>
</dbReference>
<dbReference type="NCBIfam" id="NF005491">
    <property type="entry name" value="PRK07105.1"/>
    <property type="match status" value="1"/>
</dbReference>
<protein>
    <recommendedName>
        <fullName evidence="1">pyridoxal kinase</fullName>
        <ecNumber evidence="1">2.7.1.35</ecNumber>
    </recommendedName>
</protein>
<evidence type="ECO:0000313" key="8">
    <source>
        <dbReference type="Proteomes" id="UP000555103"/>
    </source>
</evidence>
<name>A0A840CK74_9BACT</name>
<reference evidence="7 8" key="1">
    <citation type="submission" date="2020-08" db="EMBL/GenBank/DDBJ databases">
        <title>Genomic Encyclopedia of Type Strains, Phase IV (KMG-IV): sequencing the most valuable type-strain genomes for metagenomic binning, comparative biology and taxonomic classification.</title>
        <authorList>
            <person name="Goeker M."/>
        </authorList>
    </citation>
    <scope>NUCLEOTIDE SEQUENCE [LARGE SCALE GENOMIC DNA]</scope>
    <source>
        <strain evidence="7 8">DSM 104969</strain>
    </source>
</reference>
<dbReference type="SUPFAM" id="SSF53613">
    <property type="entry name" value="Ribokinase-like"/>
    <property type="match status" value="1"/>
</dbReference>
<dbReference type="EC" id="2.7.1.35" evidence="1"/>